<feature type="chain" id="PRO_5037226585" evidence="3">
    <location>
        <begin position="29"/>
        <end position="845"/>
    </location>
</feature>
<evidence type="ECO:0000256" key="1">
    <source>
        <dbReference type="SAM" id="MobiDB-lite"/>
    </source>
</evidence>
<evidence type="ECO:0000256" key="3">
    <source>
        <dbReference type="SAM" id="SignalP"/>
    </source>
</evidence>
<dbReference type="Proteomes" id="UP000694843">
    <property type="component" value="Unplaced"/>
</dbReference>
<feature type="compositionally biased region" description="Polar residues" evidence="1">
    <location>
        <begin position="479"/>
        <end position="488"/>
    </location>
</feature>
<sequence>MWLRGRPQTAPLLRTLILLLSLAGHPWATPSQPNSTDQTLHSHQDSPYRPSIILKSTSFYEYKQVFPIMVGIQKLKTPPREVAFDGATQKFSRLMSEEDFWFLSSDDRINNGPRSAKTVDEVVYYIIELFSRLSQSTGEKCNRFSSGSANSLQDFVAYFLSNKMKEHFPPVIIQNILLWLQQKVSANYSFICLSNNKKIEVHRKLVHIFNRLDNDLLRFLASQLRKFDQILTVSEQKTLASKIFRWIMKTKLGNESIASSDLSPTSQPRIKRSDNYHNEGYNNDYYSTEVLFMDIGNNDLKFLYPLKILANIFLVVLIIGLTFTLYSQPYVGPKGEKGAKGWKGWKGMPGHRGSLGDKGMMGDTGLMGFRGESGLMGYKGWKGKPGHRGDRGETGDKGKDGGKGSKGEPGIGGRYGHPGHDGEKGCRGQRGATGYPGLIFYGKKKHSSYKRLDTTKSKSAVAAAARDVNSSSTRVAGGDSTQSNNGTQLTVQNSTQLITSVENNEALMEVGVVPINITEIRQITAAGVVAEADRRASSVASQTAAVLREGNEASGRETNAAAIQQATLRHSGTNDYSHLEGKIEANVESQVEQKIQNLKDKFHSSHYYRSLPHSLPERQSETAPENSTFYNSSPARIYTIPVSNSTLSTKQLHAPKFAEFSGTDPMSKRKKGDSIILDDKQKLVYLLRMKRDGLTHGTTSDLASNTPSDSVLDPHDFTAYDNDMLMHPKFPYYSLDKKYLPAYPISRKVKLQKEVASVDVEWIFTGLNKLWRESRKPLPCIHCSLFDFLDDQNTQDLDAYIIAGFAHVLGDSGSLQLLDDVRRGRQRGVKMSCVPLETSCTFLIH</sequence>
<keyword evidence="3" id="KW-0732">Signal</keyword>
<feature type="compositionally biased region" description="Gly residues" evidence="1">
    <location>
        <begin position="407"/>
        <end position="416"/>
    </location>
</feature>
<feature type="signal peptide" evidence="3">
    <location>
        <begin position="1"/>
        <end position="28"/>
    </location>
</feature>
<keyword evidence="2" id="KW-0472">Membrane</keyword>
<dbReference type="AlphaFoldDB" id="A0A8B7P8Z4"/>
<dbReference type="PANTHER" id="PTHR24637">
    <property type="entry name" value="COLLAGEN"/>
    <property type="match status" value="1"/>
</dbReference>
<name>A0A8B7P8Z4_HYAAZ</name>
<feature type="compositionally biased region" description="Basic and acidic residues" evidence="1">
    <location>
        <begin position="387"/>
        <end position="406"/>
    </location>
</feature>
<keyword evidence="2" id="KW-0812">Transmembrane</keyword>
<protein>
    <submittedName>
        <fullName evidence="5">Uncharacterized protein LOC108677857</fullName>
    </submittedName>
</protein>
<dbReference type="PANTHER" id="PTHR24637:SF417">
    <property type="entry name" value="COL_CUTICLE_N DOMAIN-CONTAINING PROTEIN"/>
    <property type="match status" value="1"/>
</dbReference>
<feature type="region of interest" description="Disordered" evidence="1">
    <location>
        <begin position="459"/>
        <end position="488"/>
    </location>
</feature>
<evidence type="ECO:0000313" key="5">
    <source>
        <dbReference type="RefSeq" id="XP_018021646.2"/>
    </source>
</evidence>
<dbReference type="InterPro" id="IPR008160">
    <property type="entry name" value="Collagen"/>
</dbReference>
<feature type="transmembrane region" description="Helical" evidence="2">
    <location>
        <begin position="308"/>
        <end position="327"/>
    </location>
</feature>
<accession>A0A8B7P8Z4</accession>
<dbReference type="KEGG" id="hazt:108677857"/>
<keyword evidence="2" id="KW-1133">Transmembrane helix</keyword>
<organism evidence="4 5">
    <name type="scientific">Hyalella azteca</name>
    <name type="common">Amphipod</name>
    <dbReference type="NCBI Taxonomy" id="294128"/>
    <lineage>
        <taxon>Eukaryota</taxon>
        <taxon>Metazoa</taxon>
        <taxon>Ecdysozoa</taxon>
        <taxon>Arthropoda</taxon>
        <taxon>Crustacea</taxon>
        <taxon>Multicrustacea</taxon>
        <taxon>Malacostraca</taxon>
        <taxon>Eumalacostraca</taxon>
        <taxon>Peracarida</taxon>
        <taxon>Amphipoda</taxon>
        <taxon>Senticaudata</taxon>
        <taxon>Talitrida</taxon>
        <taxon>Talitroidea</taxon>
        <taxon>Hyalellidae</taxon>
        <taxon>Hyalella</taxon>
    </lineage>
</organism>
<gene>
    <name evidence="5" type="primary">LOC108677857</name>
</gene>
<proteinExistence type="predicted"/>
<feature type="region of interest" description="Disordered" evidence="1">
    <location>
        <begin position="380"/>
        <end position="428"/>
    </location>
</feature>
<evidence type="ECO:0000256" key="2">
    <source>
        <dbReference type="SAM" id="Phobius"/>
    </source>
</evidence>
<dbReference type="Pfam" id="PF01391">
    <property type="entry name" value="Collagen"/>
    <property type="match status" value="1"/>
</dbReference>
<dbReference type="GeneID" id="108677857"/>
<dbReference type="RefSeq" id="XP_018021646.2">
    <property type="nucleotide sequence ID" value="XM_018166157.2"/>
</dbReference>
<evidence type="ECO:0000313" key="4">
    <source>
        <dbReference type="Proteomes" id="UP000694843"/>
    </source>
</evidence>
<feature type="compositionally biased region" description="Low complexity" evidence="1">
    <location>
        <begin position="459"/>
        <end position="472"/>
    </location>
</feature>
<reference evidence="5" key="1">
    <citation type="submission" date="2025-08" db="UniProtKB">
        <authorList>
            <consortium name="RefSeq"/>
        </authorList>
    </citation>
    <scope>IDENTIFICATION</scope>
    <source>
        <tissue evidence="5">Whole organism</tissue>
    </source>
</reference>
<keyword evidence="4" id="KW-1185">Reference proteome</keyword>